<evidence type="ECO:0000256" key="3">
    <source>
        <dbReference type="ARBA" id="ARBA00023157"/>
    </source>
</evidence>
<dbReference type="RefSeq" id="WP_191163230.1">
    <property type="nucleotide sequence ID" value="NZ_JACWMX010000004.1"/>
</dbReference>
<dbReference type="PANTHER" id="PTHR42852:SF6">
    <property type="entry name" value="THIOL:DISULFIDE INTERCHANGE PROTEIN DSBE"/>
    <property type="match status" value="1"/>
</dbReference>
<dbReference type="Proteomes" id="UP000619078">
    <property type="component" value="Unassembled WGS sequence"/>
</dbReference>
<dbReference type="CDD" id="cd02966">
    <property type="entry name" value="TlpA_like_family"/>
    <property type="match status" value="1"/>
</dbReference>
<feature type="chain" id="PRO_5037011707" evidence="5">
    <location>
        <begin position="22"/>
        <end position="366"/>
    </location>
</feature>
<dbReference type="Pfam" id="PF14289">
    <property type="entry name" value="DUF4369"/>
    <property type="match status" value="1"/>
</dbReference>
<comment type="caution">
    <text evidence="7">The sequence shown here is derived from an EMBL/GenBank/DDBJ whole genome shotgun (WGS) entry which is preliminary data.</text>
</comment>
<evidence type="ECO:0000256" key="5">
    <source>
        <dbReference type="SAM" id="SignalP"/>
    </source>
</evidence>
<evidence type="ECO:0000313" key="7">
    <source>
        <dbReference type="EMBL" id="MBD1393481.1"/>
    </source>
</evidence>
<feature type="signal peptide" evidence="5">
    <location>
        <begin position="1"/>
        <end position="21"/>
    </location>
</feature>
<feature type="domain" description="Thioredoxin" evidence="6">
    <location>
        <begin position="226"/>
        <end position="366"/>
    </location>
</feature>
<evidence type="ECO:0000313" key="8">
    <source>
        <dbReference type="Proteomes" id="UP000619078"/>
    </source>
</evidence>
<dbReference type="InterPro" id="IPR050553">
    <property type="entry name" value="Thioredoxin_ResA/DsbE_sf"/>
</dbReference>
<keyword evidence="5" id="KW-0732">Signal</keyword>
<reference evidence="7" key="1">
    <citation type="submission" date="2020-09" db="EMBL/GenBank/DDBJ databases">
        <title>Novel species of Mucilaginibacter isolated from a glacier on the Tibetan Plateau.</title>
        <authorList>
            <person name="Liu Q."/>
            <person name="Xin Y.-H."/>
        </authorList>
    </citation>
    <scope>NUCLEOTIDE SEQUENCE</scope>
    <source>
        <strain evidence="7">ZB1P21</strain>
    </source>
</reference>
<evidence type="ECO:0000256" key="1">
    <source>
        <dbReference type="ARBA" id="ARBA00004196"/>
    </source>
</evidence>
<protein>
    <submittedName>
        <fullName evidence="7">AhpC/TSA family protein</fullName>
    </submittedName>
</protein>
<keyword evidence="4" id="KW-0676">Redox-active center</keyword>
<dbReference type="EMBL" id="JACWMX010000004">
    <property type="protein sequence ID" value="MBD1393481.1"/>
    <property type="molecule type" value="Genomic_DNA"/>
</dbReference>
<organism evidence="7 8">
    <name type="scientific">Mucilaginibacter glaciei</name>
    <dbReference type="NCBI Taxonomy" id="2772109"/>
    <lineage>
        <taxon>Bacteria</taxon>
        <taxon>Pseudomonadati</taxon>
        <taxon>Bacteroidota</taxon>
        <taxon>Sphingobacteriia</taxon>
        <taxon>Sphingobacteriales</taxon>
        <taxon>Sphingobacteriaceae</taxon>
        <taxon>Mucilaginibacter</taxon>
    </lineage>
</organism>
<evidence type="ECO:0000256" key="2">
    <source>
        <dbReference type="ARBA" id="ARBA00022748"/>
    </source>
</evidence>
<dbReference type="PROSITE" id="PS51352">
    <property type="entry name" value="THIOREDOXIN_2"/>
    <property type="match status" value="1"/>
</dbReference>
<dbReference type="InterPro" id="IPR025380">
    <property type="entry name" value="DUF4369"/>
</dbReference>
<dbReference type="GO" id="GO:0017004">
    <property type="term" value="P:cytochrome complex assembly"/>
    <property type="evidence" value="ECO:0007669"/>
    <property type="project" value="UniProtKB-KW"/>
</dbReference>
<accession>A0A926NPE5</accession>
<evidence type="ECO:0000256" key="4">
    <source>
        <dbReference type="ARBA" id="ARBA00023284"/>
    </source>
</evidence>
<dbReference type="AlphaFoldDB" id="A0A926NPE5"/>
<keyword evidence="8" id="KW-1185">Reference proteome</keyword>
<dbReference type="Gene3D" id="3.40.30.10">
    <property type="entry name" value="Glutaredoxin"/>
    <property type="match status" value="1"/>
</dbReference>
<dbReference type="GO" id="GO:0016491">
    <property type="term" value="F:oxidoreductase activity"/>
    <property type="evidence" value="ECO:0007669"/>
    <property type="project" value="InterPro"/>
</dbReference>
<dbReference type="Pfam" id="PF00578">
    <property type="entry name" value="AhpC-TSA"/>
    <property type="match status" value="1"/>
</dbReference>
<dbReference type="GO" id="GO:0030313">
    <property type="term" value="C:cell envelope"/>
    <property type="evidence" value="ECO:0007669"/>
    <property type="project" value="UniProtKB-SubCell"/>
</dbReference>
<dbReference type="PROSITE" id="PS51257">
    <property type="entry name" value="PROKAR_LIPOPROTEIN"/>
    <property type="match status" value="1"/>
</dbReference>
<dbReference type="InterPro" id="IPR013766">
    <property type="entry name" value="Thioredoxin_domain"/>
</dbReference>
<proteinExistence type="predicted"/>
<keyword evidence="2" id="KW-0201">Cytochrome c-type biogenesis</keyword>
<dbReference type="PANTHER" id="PTHR42852">
    <property type="entry name" value="THIOL:DISULFIDE INTERCHANGE PROTEIN DSBE"/>
    <property type="match status" value="1"/>
</dbReference>
<dbReference type="SUPFAM" id="SSF52833">
    <property type="entry name" value="Thioredoxin-like"/>
    <property type="match status" value="1"/>
</dbReference>
<dbReference type="InterPro" id="IPR000866">
    <property type="entry name" value="AhpC/TSA"/>
</dbReference>
<gene>
    <name evidence="7" type="ORF">IDJ76_10255</name>
</gene>
<dbReference type="GO" id="GO:0016209">
    <property type="term" value="F:antioxidant activity"/>
    <property type="evidence" value="ECO:0007669"/>
    <property type="project" value="InterPro"/>
</dbReference>
<name>A0A926NPE5_9SPHI</name>
<dbReference type="InterPro" id="IPR036249">
    <property type="entry name" value="Thioredoxin-like_sf"/>
</dbReference>
<evidence type="ECO:0000259" key="6">
    <source>
        <dbReference type="PROSITE" id="PS51352"/>
    </source>
</evidence>
<sequence length="366" mass="40449">MKHRLLLIVSFAILISACGQKNNNVTIAGKVTGFKDGTVLYLEDVSGEDIKIIDSARITNNAFSFSDTLSSPVLNARIRTADGSDYRFFYMEKASMTFTAKKGKFRQAIITGSKTQDDDNQLAEITSPFDLKADSLNKLYTKNTSKAEAAKISGQQNEVRNQEIAKTADFILAHPASFVSVHNLNVYGSSMGKTKTQKLYDALSTEMKQTAMGKGVAEYLKYNKDLNIGDIYADFTQPDSSGRNISISNYAGKVILIDFWASWCGPCRAENPEAVKSYQKYHDKGFEIVGVSIDRASEKADWIAAIKKDKLTWPNVSELNGDRNTAALMYGINGIPDNFLINKAGVIIARNLRGQALRDKLKELLD</sequence>
<keyword evidence="3" id="KW-1015">Disulfide bond</keyword>
<comment type="subcellular location">
    <subcellularLocation>
        <location evidence="1">Cell envelope</location>
    </subcellularLocation>
</comment>